<protein>
    <submittedName>
        <fullName evidence="2">Uncharacterized protein</fullName>
    </submittedName>
</protein>
<feature type="region of interest" description="Disordered" evidence="1">
    <location>
        <begin position="1"/>
        <end position="37"/>
    </location>
</feature>
<feature type="compositionally biased region" description="Basic residues" evidence="1">
    <location>
        <begin position="80"/>
        <end position="90"/>
    </location>
</feature>
<gene>
    <name evidence="2" type="ORF">B0H16DRAFT_1807645</name>
</gene>
<evidence type="ECO:0000256" key="1">
    <source>
        <dbReference type="SAM" id="MobiDB-lite"/>
    </source>
</evidence>
<feature type="compositionally biased region" description="Basic and acidic residues" evidence="1">
    <location>
        <begin position="7"/>
        <end position="35"/>
    </location>
</feature>
<name>A0AAD7H9A9_9AGAR</name>
<feature type="compositionally biased region" description="Basic residues" evidence="1">
    <location>
        <begin position="97"/>
        <end position="114"/>
    </location>
</feature>
<organism evidence="2 3">
    <name type="scientific">Mycena metata</name>
    <dbReference type="NCBI Taxonomy" id="1033252"/>
    <lineage>
        <taxon>Eukaryota</taxon>
        <taxon>Fungi</taxon>
        <taxon>Dikarya</taxon>
        <taxon>Basidiomycota</taxon>
        <taxon>Agaricomycotina</taxon>
        <taxon>Agaricomycetes</taxon>
        <taxon>Agaricomycetidae</taxon>
        <taxon>Agaricales</taxon>
        <taxon>Marasmiineae</taxon>
        <taxon>Mycenaceae</taxon>
        <taxon>Mycena</taxon>
    </lineage>
</organism>
<dbReference type="AlphaFoldDB" id="A0AAD7H9A9"/>
<reference evidence="2" key="1">
    <citation type="submission" date="2023-03" db="EMBL/GenBank/DDBJ databases">
        <title>Massive genome expansion in bonnet fungi (Mycena s.s.) driven by repeated elements and novel gene families across ecological guilds.</title>
        <authorList>
            <consortium name="Lawrence Berkeley National Laboratory"/>
            <person name="Harder C.B."/>
            <person name="Miyauchi S."/>
            <person name="Viragh M."/>
            <person name="Kuo A."/>
            <person name="Thoen E."/>
            <person name="Andreopoulos B."/>
            <person name="Lu D."/>
            <person name="Skrede I."/>
            <person name="Drula E."/>
            <person name="Henrissat B."/>
            <person name="Morin E."/>
            <person name="Kohler A."/>
            <person name="Barry K."/>
            <person name="LaButti K."/>
            <person name="Morin E."/>
            <person name="Salamov A."/>
            <person name="Lipzen A."/>
            <person name="Mereny Z."/>
            <person name="Hegedus B."/>
            <person name="Baldrian P."/>
            <person name="Stursova M."/>
            <person name="Weitz H."/>
            <person name="Taylor A."/>
            <person name="Grigoriev I.V."/>
            <person name="Nagy L.G."/>
            <person name="Martin F."/>
            <person name="Kauserud H."/>
        </authorList>
    </citation>
    <scope>NUCLEOTIDE SEQUENCE</scope>
    <source>
        <strain evidence="2">CBHHK182m</strain>
    </source>
</reference>
<dbReference type="EMBL" id="JARKIB010000321">
    <property type="protein sequence ID" value="KAJ7714660.1"/>
    <property type="molecule type" value="Genomic_DNA"/>
</dbReference>
<accession>A0AAD7H9A9</accession>
<comment type="caution">
    <text evidence="2">The sequence shown here is derived from an EMBL/GenBank/DDBJ whole genome shotgun (WGS) entry which is preliminary data.</text>
</comment>
<dbReference type="Proteomes" id="UP001215598">
    <property type="component" value="Unassembled WGS sequence"/>
</dbReference>
<keyword evidence="3" id="KW-1185">Reference proteome</keyword>
<evidence type="ECO:0000313" key="2">
    <source>
        <dbReference type="EMBL" id="KAJ7714660.1"/>
    </source>
</evidence>
<proteinExistence type="predicted"/>
<feature type="region of interest" description="Disordered" evidence="1">
    <location>
        <begin position="68"/>
        <end position="135"/>
    </location>
</feature>
<sequence>MDATGGENRDDAECEREDGSVRHGGRWDGKGSGRERRARTRLACAIKGRMKVNDGCYMVIRRGVGRAPNANAHAETSAKKAGRKNARRRQRWEGKHERRVRKRRTLREKKKRNGVGRETTRTGITVGRLSSKGGSASARLHSATRQLPAWAWNLKLASVPTLVALVREKIGQYIEERLAGGGGKRTI</sequence>
<evidence type="ECO:0000313" key="3">
    <source>
        <dbReference type="Proteomes" id="UP001215598"/>
    </source>
</evidence>